<feature type="compositionally biased region" description="Polar residues" evidence="1">
    <location>
        <begin position="54"/>
        <end position="65"/>
    </location>
</feature>
<dbReference type="OrthoDB" id="5190067at2759"/>
<organism evidence="2 3">
    <name type="scientific">Cytospora schulzeri</name>
    <dbReference type="NCBI Taxonomy" id="448051"/>
    <lineage>
        <taxon>Eukaryota</taxon>
        <taxon>Fungi</taxon>
        <taxon>Dikarya</taxon>
        <taxon>Ascomycota</taxon>
        <taxon>Pezizomycotina</taxon>
        <taxon>Sordariomycetes</taxon>
        <taxon>Sordariomycetidae</taxon>
        <taxon>Diaporthales</taxon>
        <taxon>Cytosporaceae</taxon>
        <taxon>Cytospora</taxon>
    </lineage>
</organism>
<comment type="caution">
    <text evidence="2">The sequence shown here is derived from an EMBL/GenBank/DDBJ whole genome shotgun (WGS) entry which is preliminary data.</text>
</comment>
<dbReference type="EMBL" id="LKEA01000025">
    <property type="protein sequence ID" value="ROV98696.1"/>
    <property type="molecule type" value="Genomic_DNA"/>
</dbReference>
<protein>
    <submittedName>
        <fullName evidence="2">Uncharacterized protein</fullName>
    </submittedName>
</protein>
<accession>A0A423W5S6</accession>
<gene>
    <name evidence="2" type="ORF">VMCG_06802</name>
</gene>
<feature type="compositionally biased region" description="Basic residues" evidence="1">
    <location>
        <begin position="68"/>
        <end position="79"/>
    </location>
</feature>
<keyword evidence="3" id="KW-1185">Reference proteome</keyword>
<reference evidence="2 3" key="1">
    <citation type="submission" date="2015-09" db="EMBL/GenBank/DDBJ databases">
        <title>Host preference determinants of Valsa canker pathogens revealed by comparative genomics.</title>
        <authorList>
            <person name="Yin Z."/>
            <person name="Huang L."/>
        </authorList>
    </citation>
    <scope>NUCLEOTIDE SEQUENCE [LARGE SCALE GENOMIC DNA]</scope>
    <source>
        <strain evidence="2 3">03-1</strain>
    </source>
</reference>
<sequence length="259" mass="29192">MTAPSNIKNTTSWKRRPATTAPRLLPRNGRRGRCVGETQNNQSDRCVHIASTIPRPSSKITSPETLRQHSRRQSIRRHGSTAWAKAVERPTVSRSSSSLGMPTDATDEERALRCREHNTAEVAYRARDVPAGWLIPANFRQPPYQRTIFVIDSLRVAENLGMELRADLRRERVDNGFGLKHCDAGSSREDPSERASDPCGSFLRVIWGLVPRDEEEEELPECMVRGHALSRLDLFMSRMRSVLSGSLLLLPMARGVEVR</sequence>
<evidence type="ECO:0000313" key="2">
    <source>
        <dbReference type="EMBL" id="ROV98696.1"/>
    </source>
</evidence>
<dbReference type="Proteomes" id="UP000283895">
    <property type="component" value="Unassembled WGS sequence"/>
</dbReference>
<dbReference type="AlphaFoldDB" id="A0A423W5S6"/>
<feature type="region of interest" description="Disordered" evidence="1">
    <location>
        <begin position="1"/>
        <end position="108"/>
    </location>
</feature>
<proteinExistence type="predicted"/>
<evidence type="ECO:0000313" key="3">
    <source>
        <dbReference type="Proteomes" id="UP000283895"/>
    </source>
</evidence>
<evidence type="ECO:0000256" key="1">
    <source>
        <dbReference type="SAM" id="MobiDB-lite"/>
    </source>
</evidence>
<feature type="compositionally biased region" description="Polar residues" evidence="1">
    <location>
        <begin position="1"/>
        <end position="12"/>
    </location>
</feature>
<name>A0A423W5S6_9PEZI</name>